<dbReference type="AlphaFoldDB" id="A0A6B3NFX1"/>
<comment type="caution">
    <text evidence="1">The sequence shown here is derived from an EMBL/GenBank/DDBJ whole genome shotgun (WGS) entry which is preliminary data.</text>
</comment>
<evidence type="ECO:0000313" key="1">
    <source>
        <dbReference type="EMBL" id="NER30587.1"/>
    </source>
</evidence>
<name>A0A6B3NFX1_9CYAN</name>
<gene>
    <name evidence="1" type="ORF">F6J89_23960</name>
</gene>
<accession>A0A6B3NFX1</accession>
<protein>
    <submittedName>
        <fullName evidence="1">Uncharacterized protein</fullName>
    </submittedName>
</protein>
<sequence length="129" mass="14620">MSYFLRLISLEANKTGADGFFNDDDETYIQLNGERIWEDDLETGDVIFFDNTDGFVDDIENSFFFENFVTVSLYDEDEGLFGITEVGGNDDFLGSHIIQPIAVDPFLEVVNLNESGSEYTLTYEVIPLL</sequence>
<dbReference type="EMBL" id="JAAHFQ010000594">
    <property type="protein sequence ID" value="NER30587.1"/>
    <property type="molecule type" value="Genomic_DNA"/>
</dbReference>
<organism evidence="1">
    <name type="scientific">Symploca sp. SIO1C4</name>
    <dbReference type="NCBI Taxonomy" id="2607765"/>
    <lineage>
        <taxon>Bacteria</taxon>
        <taxon>Bacillati</taxon>
        <taxon>Cyanobacteriota</taxon>
        <taxon>Cyanophyceae</taxon>
        <taxon>Coleofasciculales</taxon>
        <taxon>Coleofasciculaceae</taxon>
        <taxon>Symploca</taxon>
    </lineage>
</organism>
<reference evidence="1" key="1">
    <citation type="submission" date="2019-11" db="EMBL/GenBank/DDBJ databases">
        <title>Genomic insights into an expanded diversity of filamentous marine cyanobacteria reveals the extraordinary biosynthetic potential of Moorea and Okeania.</title>
        <authorList>
            <person name="Ferreira Leao T."/>
            <person name="Wang M."/>
            <person name="Moss N."/>
            <person name="Da Silva R."/>
            <person name="Sanders J."/>
            <person name="Nurk S."/>
            <person name="Gurevich A."/>
            <person name="Humphrey G."/>
            <person name="Reher R."/>
            <person name="Zhu Q."/>
            <person name="Belda-Ferre P."/>
            <person name="Glukhov E."/>
            <person name="Rex R."/>
            <person name="Dorrestein P.C."/>
            <person name="Knight R."/>
            <person name="Pevzner P."/>
            <person name="Gerwick W.H."/>
            <person name="Gerwick L."/>
        </authorList>
    </citation>
    <scope>NUCLEOTIDE SEQUENCE</scope>
    <source>
        <strain evidence="1">SIO1C4</strain>
    </source>
</reference>
<proteinExistence type="predicted"/>